<evidence type="ECO:0000256" key="1">
    <source>
        <dbReference type="SAM" id="MobiDB-lite"/>
    </source>
</evidence>
<protein>
    <submittedName>
        <fullName evidence="2">Uncharacterized protein</fullName>
    </submittedName>
</protein>
<feature type="region of interest" description="Disordered" evidence="1">
    <location>
        <begin position="479"/>
        <end position="584"/>
    </location>
</feature>
<feature type="compositionally biased region" description="Basic and acidic residues" evidence="1">
    <location>
        <begin position="563"/>
        <end position="584"/>
    </location>
</feature>
<name>A0A9P0CVN6_9CUCU</name>
<feature type="compositionally biased region" description="Low complexity" evidence="1">
    <location>
        <begin position="540"/>
        <end position="550"/>
    </location>
</feature>
<dbReference type="Proteomes" id="UP001153636">
    <property type="component" value="Chromosome 21"/>
</dbReference>
<feature type="compositionally biased region" description="Polar residues" evidence="1">
    <location>
        <begin position="479"/>
        <end position="490"/>
    </location>
</feature>
<evidence type="ECO:0000313" key="3">
    <source>
        <dbReference type="Proteomes" id="UP001153636"/>
    </source>
</evidence>
<reference evidence="2" key="1">
    <citation type="submission" date="2022-01" db="EMBL/GenBank/DDBJ databases">
        <authorList>
            <person name="King R."/>
        </authorList>
    </citation>
    <scope>NUCLEOTIDE SEQUENCE</scope>
</reference>
<proteinExistence type="predicted"/>
<dbReference type="EMBL" id="OV651833">
    <property type="protein sequence ID" value="CAH1107363.1"/>
    <property type="molecule type" value="Genomic_DNA"/>
</dbReference>
<organism evidence="2 3">
    <name type="scientific">Psylliodes chrysocephalus</name>
    <dbReference type="NCBI Taxonomy" id="3402493"/>
    <lineage>
        <taxon>Eukaryota</taxon>
        <taxon>Metazoa</taxon>
        <taxon>Ecdysozoa</taxon>
        <taxon>Arthropoda</taxon>
        <taxon>Hexapoda</taxon>
        <taxon>Insecta</taxon>
        <taxon>Pterygota</taxon>
        <taxon>Neoptera</taxon>
        <taxon>Endopterygota</taxon>
        <taxon>Coleoptera</taxon>
        <taxon>Polyphaga</taxon>
        <taxon>Cucujiformia</taxon>
        <taxon>Chrysomeloidea</taxon>
        <taxon>Chrysomelidae</taxon>
        <taxon>Galerucinae</taxon>
        <taxon>Alticini</taxon>
        <taxon>Psylliodes</taxon>
    </lineage>
</organism>
<accession>A0A9P0CVN6</accession>
<feature type="compositionally biased region" description="Acidic residues" evidence="1">
    <location>
        <begin position="491"/>
        <end position="505"/>
    </location>
</feature>
<dbReference type="OrthoDB" id="6747561at2759"/>
<evidence type="ECO:0000313" key="2">
    <source>
        <dbReference type="EMBL" id="CAH1107363.1"/>
    </source>
</evidence>
<gene>
    <name evidence="2" type="ORF">PSYICH_LOCUS8159</name>
</gene>
<dbReference type="AlphaFoldDB" id="A0A9P0CVN6"/>
<keyword evidence="3" id="KW-1185">Reference proteome</keyword>
<sequence length="584" mass="67352">MSANKDVVSAQTVEDEVTEDSVYSKHSKLLLTDAVEYFKTLLKENNLIISQCSNSISHEAMLMDEEIYKLTVDMLAEQNLVTDEELIHVNEETVTIEEILKSAETFCTQTLQLIPKFDKKFFINTDQTGCQYQSTFNRTLAEKIAREVFVKRQDMNKVTHSYTAQYALTLSGELLPKVFVCLEEPTDSWGGQTKPEIYDEIFQDEEKLPTCTVKVIPPKCTPIVQPCDVYFYRQIRYYFTIQISERNDIHESYQTELFDDMLYENFQEGIIIVTDLDTDNDNNGIIEVETVENENLANTVQLEADNTDSEEETMDNENLANNELEAEPMEIEEEIQRRKGYKKKKLREKGCKYKTLRKNKITGKYSYENENEEKKLTPTCQSVLCKKAKNRFCNTFSPLDRKNIFLNLCNMRKVYVSSLVKTTTTRRPKEHLISTHFRMEALAPQTKTTIGIENERWCRSYPNYLGSYTSITNLDGADTQSINSTQTQPTLDEEDISCNDEDFSDASEPPQSPLYNQKTDTGNKKRNLPTEYYQSDTPETSRSSTSCSRTFKVKKAGYNASRNGREIETKDGVVARDMQTKRGR</sequence>